<dbReference type="AlphaFoldDB" id="A0A1H1UL86"/>
<dbReference type="Proteomes" id="UP000182126">
    <property type="component" value="Chromosome I"/>
</dbReference>
<sequence length="117" mass="12807">MLGLASCTPAPHVTSPVGVWEAVGDDNGTLTINRDGTFTMSDASFNPLQYRDTQDNFRGSGVWETFSDDPPLVLRFDEATNDGFPVDPADLQVDFTSGSIRFEDPELTASIEFRLTD</sequence>
<proteinExistence type="predicted"/>
<organism evidence="1 2">
    <name type="scientific">Microbacterium paraoxydans</name>
    <dbReference type="NCBI Taxonomy" id="199592"/>
    <lineage>
        <taxon>Bacteria</taxon>
        <taxon>Bacillati</taxon>
        <taxon>Actinomycetota</taxon>
        <taxon>Actinomycetes</taxon>
        <taxon>Micrococcales</taxon>
        <taxon>Microbacteriaceae</taxon>
        <taxon>Microbacterium</taxon>
    </lineage>
</organism>
<accession>A0A1H1UL86</accession>
<dbReference type="RefSeq" id="WP_060922242.1">
    <property type="nucleotide sequence ID" value="NZ_JBFBMG010000005.1"/>
</dbReference>
<dbReference type="EMBL" id="LT629770">
    <property type="protein sequence ID" value="SDS72579.1"/>
    <property type="molecule type" value="Genomic_DNA"/>
</dbReference>
<evidence type="ECO:0008006" key="3">
    <source>
        <dbReference type="Google" id="ProtNLM"/>
    </source>
</evidence>
<reference evidence="1 2" key="1">
    <citation type="submission" date="2016-10" db="EMBL/GenBank/DDBJ databases">
        <authorList>
            <person name="de Groot N.N."/>
        </authorList>
    </citation>
    <scope>NUCLEOTIDE SEQUENCE [LARGE SCALE GENOMIC DNA]</scope>
    <source>
        <strain evidence="1 2">DSM 15019</strain>
    </source>
</reference>
<protein>
    <recommendedName>
        <fullName evidence="3">Lipocalin-like domain-containing protein</fullName>
    </recommendedName>
</protein>
<gene>
    <name evidence="1" type="ORF">SAMN04489809_2520</name>
</gene>
<evidence type="ECO:0000313" key="1">
    <source>
        <dbReference type="EMBL" id="SDS72579.1"/>
    </source>
</evidence>
<evidence type="ECO:0000313" key="2">
    <source>
        <dbReference type="Proteomes" id="UP000182126"/>
    </source>
</evidence>
<dbReference type="GeneID" id="36298152"/>
<name>A0A1H1UL86_9MICO</name>